<evidence type="ECO:0000259" key="7">
    <source>
        <dbReference type="Pfam" id="PF08281"/>
    </source>
</evidence>
<dbReference type="InterPro" id="IPR036388">
    <property type="entry name" value="WH-like_DNA-bd_sf"/>
</dbReference>
<dbReference type="EMBL" id="CP022163">
    <property type="protein sequence ID" value="ATB32346.1"/>
    <property type="molecule type" value="Genomic_DNA"/>
</dbReference>
<dbReference type="SUPFAM" id="SSF88946">
    <property type="entry name" value="Sigma2 domain of RNA polymerase sigma factors"/>
    <property type="match status" value="1"/>
</dbReference>
<evidence type="ECO:0000313" key="8">
    <source>
        <dbReference type="EMBL" id="ATB32346.1"/>
    </source>
</evidence>
<accession>A0A250IN35</accession>
<evidence type="ECO:0000256" key="3">
    <source>
        <dbReference type="ARBA" id="ARBA00023082"/>
    </source>
</evidence>
<dbReference type="InterPro" id="IPR013249">
    <property type="entry name" value="RNA_pol_sigma70_r4_t2"/>
</dbReference>
<evidence type="ECO:0000256" key="4">
    <source>
        <dbReference type="ARBA" id="ARBA00023125"/>
    </source>
</evidence>
<feature type="domain" description="RNA polymerase sigma factor 70 region 4 type 2" evidence="7">
    <location>
        <begin position="137"/>
        <end position="188"/>
    </location>
</feature>
<dbReference type="GO" id="GO:0003677">
    <property type="term" value="F:DNA binding"/>
    <property type="evidence" value="ECO:0007669"/>
    <property type="project" value="UniProtKB-KW"/>
</dbReference>
<gene>
    <name evidence="8" type="ORF">MEBOL_005823</name>
</gene>
<feature type="domain" description="RNA polymerase sigma-70 region 2" evidence="6">
    <location>
        <begin position="45"/>
        <end position="108"/>
    </location>
</feature>
<dbReference type="InterPro" id="IPR007627">
    <property type="entry name" value="RNA_pol_sigma70_r2"/>
</dbReference>
<protein>
    <submittedName>
        <fullName evidence="8">RNA polymerase subunit sigma-70</fullName>
    </submittedName>
</protein>
<keyword evidence="4" id="KW-0238">DNA-binding</keyword>
<comment type="similarity">
    <text evidence="1">Belongs to the sigma-70 factor family. ECF subfamily.</text>
</comment>
<reference evidence="8 9" key="1">
    <citation type="submission" date="2017-06" db="EMBL/GenBank/DDBJ databases">
        <authorList>
            <person name="Kim H.J."/>
            <person name="Triplett B.A."/>
        </authorList>
    </citation>
    <scope>NUCLEOTIDE SEQUENCE [LARGE SCALE GENOMIC DNA]</scope>
    <source>
        <strain evidence="8 9">DSM 14713</strain>
    </source>
</reference>
<keyword evidence="2" id="KW-0805">Transcription regulation</keyword>
<evidence type="ECO:0000256" key="1">
    <source>
        <dbReference type="ARBA" id="ARBA00010641"/>
    </source>
</evidence>
<dbReference type="Pfam" id="PF08281">
    <property type="entry name" value="Sigma70_r4_2"/>
    <property type="match status" value="1"/>
</dbReference>
<evidence type="ECO:0000256" key="5">
    <source>
        <dbReference type="ARBA" id="ARBA00023163"/>
    </source>
</evidence>
<keyword evidence="5" id="KW-0804">Transcription</keyword>
<evidence type="ECO:0000313" key="9">
    <source>
        <dbReference type="Proteomes" id="UP000217289"/>
    </source>
</evidence>
<name>A0A250IN35_9BACT</name>
<keyword evidence="3" id="KW-0731">Sigma factor</keyword>
<dbReference type="OrthoDB" id="9803470at2"/>
<evidence type="ECO:0000259" key="6">
    <source>
        <dbReference type="Pfam" id="PF04542"/>
    </source>
</evidence>
<dbReference type="PANTHER" id="PTHR43133">
    <property type="entry name" value="RNA POLYMERASE ECF-TYPE SIGMA FACTO"/>
    <property type="match status" value="1"/>
</dbReference>
<dbReference type="KEGG" id="mbd:MEBOL_005823"/>
<dbReference type="Pfam" id="PF04542">
    <property type="entry name" value="Sigma70_r2"/>
    <property type="match status" value="1"/>
</dbReference>
<dbReference type="Gene3D" id="1.10.10.10">
    <property type="entry name" value="Winged helix-like DNA-binding domain superfamily/Winged helix DNA-binding domain"/>
    <property type="match status" value="1"/>
</dbReference>
<sequence length="214" mass="23843">MVPGPCPSLYFPIDMRNPPLPSIAESDTGSEQAPVHEEVLRTLLSHRARFASFLASRVDSERVVEDLLQAAYVKAIEKGASLRDTERAVAWFYRLLRNAVTDHYRHRNAESRVLEREAREPVAVQPEPGAEPKVCACLHGVLPSLKPEYARMVRRVDLEEHPVSEVAREAGVTPNNAMVRLHRARQALKTRLQHTCGACAARGCLDCSCQSARS</sequence>
<evidence type="ECO:0000256" key="2">
    <source>
        <dbReference type="ARBA" id="ARBA00023015"/>
    </source>
</evidence>
<dbReference type="InterPro" id="IPR013325">
    <property type="entry name" value="RNA_pol_sigma_r2"/>
</dbReference>
<dbReference type="GO" id="GO:0006352">
    <property type="term" value="P:DNA-templated transcription initiation"/>
    <property type="evidence" value="ECO:0007669"/>
    <property type="project" value="InterPro"/>
</dbReference>
<dbReference type="SUPFAM" id="SSF88659">
    <property type="entry name" value="Sigma3 and sigma4 domains of RNA polymerase sigma factors"/>
    <property type="match status" value="1"/>
</dbReference>
<proteinExistence type="inferred from homology"/>
<dbReference type="GO" id="GO:0016987">
    <property type="term" value="F:sigma factor activity"/>
    <property type="evidence" value="ECO:0007669"/>
    <property type="project" value="UniProtKB-KW"/>
</dbReference>
<dbReference type="Proteomes" id="UP000217289">
    <property type="component" value="Chromosome"/>
</dbReference>
<dbReference type="NCBIfam" id="TIGR02937">
    <property type="entry name" value="sigma70-ECF"/>
    <property type="match status" value="1"/>
</dbReference>
<dbReference type="InterPro" id="IPR014284">
    <property type="entry name" value="RNA_pol_sigma-70_dom"/>
</dbReference>
<organism evidence="8 9">
    <name type="scientific">Melittangium boletus DSM 14713</name>
    <dbReference type="NCBI Taxonomy" id="1294270"/>
    <lineage>
        <taxon>Bacteria</taxon>
        <taxon>Pseudomonadati</taxon>
        <taxon>Myxococcota</taxon>
        <taxon>Myxococcia</taxon>
        <taxon>Myxococcales</taxon>
        <taxon>Cystobacterineae</taxon>
        <taxon>Archangiaceae</taxon>
        <taxon>Melittangium</taxon>
    </lineage>
</organism>
<keyword evidence="9" id="KW-1185">Reference proteome</keyword>
<dbReference type="Gene3D" id="1.10.1740.10">
    <property type="match status" value="1"/>
</dbReference>
<dbReference type="InterPro" id="IPR039425">
    <property type="entry name" value="RNA_pol_sigma-70-like"/>
</dbReference>
<dbReference type="PANTHER" id="PTHR43133:SF8">
    <property type="entry name" value="RNA POLYMERASE SIGMA FACTOR HI_1459-RELATED"/>
    <property type="match status" value="1"/>
</dbReference>
<dbReference type="InterPro" id="IPR013324">
    <property type="entry name" value="RNA_pol_sigma_r3/r4-like"/>
</dbReference>
<dbReference type="AlphaFoldDB" id="A0A250IN35"/>